<dbReference type="EMBL" id="FNHQ01000021">
    <property type="protein sequence ID" value="SDN05309.1"/>
    <property type="molecule type" value="Genomic_DNA"/>
</dbReference>
<organism evidence="1 2">
    <name type="scientific">Megasphaera paucivorans</name>
    <dbReference type="NCBI Taxonomy" id="349095"/>
    <lineage>
        <taxon>Bacteria</taxon>
        <taxon>Bacillati</taxon>
        <taxon>Bacillota</taxon>
        <taxon>Negativicutes</taxon>
        <taxon>Veillonellales</taxon>
        <taxon>Veillonellaceae</taxon>
        <taxon>Megasphaera</taxon>
    </lineage>
</organism>
<sequence>MGSARQGYIEEQAFCIKEPIYLKLVNVVVYNEYVGRHKNEWYRTKEYQAGH</sequence>
<evidence type="ECO:0000313" key="1">
    <source>
        <dbReference type="EMBL" id="SDN05309.1"/>
    </source>
</evidence>
<protein>
    <submittedName>
        <fullName evidence="1">Uncharacterized protein</fullName>
    </submittedName>
</protein>
<dbReference type="STRING" id="349095.SAMN05660299_02018"/>
<evidence type="ECO:0000313" key="2">
    <source>
        <dbReference type="Proteomes" id="UP000199309"/>
    </source>
</evidence>
<gene>
    <name evidence="1" type="ORF">SAMN05660299_02018</name>
</gene>
<proteinExistence type="predicted"/>
<dbReference type="AlphaFoldDB" id="A0A1G9Y874"/>
<name>A0A1G9Y874_9FIRM</name>
<accession>A0A1G9Y874</accession>
<dbReference type="Proteomes" id="UP000199309">
    <property type="component" value="Unassembled WGS sequence"/>
</dbReference>
<keyword evidence="2" id="KW-1185">Reference proteome</keyword>
<reference evidence="1 2" key="1">
    <citation type="submission" date="2016-10" db="EMBL/GenBank/DDBJ databases">
        <authorList>
            <person name="de Groot N.N."/>
        </authorList>
    </citation>
    <scope>NUCLEOTIDE SEQUENCE [LARGE SCALE GENOMIC DNA]</scope>
    <source>
        <strain evidence="1 2">DSM 16981</strain>
    </source>
</reference>